<dbReference type="GO" id="GO:0009307">
    <property type="term" value="P:DNA restriction-modification system"/>
    <property type="evidence" value="ECO:0007669"/>
    <property type="project" value="UniProtKB-KW"/>
</dbReference>
<accession>D6TX42</accession>
<dbReference type="RefSeq" id="WP_007916544.1">
    <property type="nucleotide sequence ID" value="NZ_ADVG01000003.1"/>
</dbReference>
<evidence type="ECO:0000256" key="1">
    <source>
        <dbReference type="ARBA" id="ARBA00010923"/>
    </source>
</evidence>
<dbReference type="eggNOG" id="COG0732">
    <property type="taxonomic scope" value="Bacteria"/>
</dbReference>
<evidence type="ECO:0000313" key="5">
    <source>
        <dbReference type="EMBL" id="EFH84775.1"/>
    </source>
</evidence>
<evidence type="ECO:0000256" key="3">
    <source>
        <dbReference type="ARBA" id="ARBA00023125"/>
    </source>
</evidence>
<evidence type="ECO:0000259" key="4">
    <source>
        <dbReference type="Pfam" id="PF01420"/>
    </source>
</evidence>
<dbReference type="STRING" id="485913.Krac_5880"/>
<comment type="similarity">
    <text evidence="1">Belongs to the type-I restriction system S methylase family.</text>
</comment>
<dbReference type="AlphaFoldDB" id="D6TX42"/>
<sequence>MSIYNNVWPQVRLEEITTDLQSGFAQSPNETNQGIPQLRTNNVSAEGNLDLSDLIRVALPASEQDKYLLQKGDIIFNNTNSVEWVGKTAYFDLEEEFVFSNHMTRIRVDESIVNARFLARYLHYLWKKGFSRSRSKQWVNQAAIDQSILALFKIPLPPLGEQQRIVEFLQQAEILRELRVVAKEKLKTVYRSLFYYHFGSGMPTKQYPITIKLKDLLDEPLVYGYSPSEIHDIPSGTPVFTLSAITDQGLNETQIKYTPESDYVGKGDDLKKDDILITRSNTSELVGKVARYRGKPSPVIYPDLMIRINLKNPQDSPYVENYLRSDAMTALIQRKARGTSGSMKKISQGDIKEFAILWPPEAARQAFSREVELIDQQLETLSISLKQLETLFQSLLTCAFTGQLTEQWREKHAGEMQGLEERAVRSHIDLERERKKRRQEQQLQWREAGEPRVELLAQLSDDQRELLQVLLSNEQMYATVAMLRESVKQESHSMRENLRVLRDTGLAQEVVRTSRSGGRELVYVSLYRRLLASDLVKEADIARLERETLL</sequence>
<dbReference type="Proteomes" id="UP000004508">
    <property type="component" value="Unassembled WGS sequence"/>
</dbReference>
<dbReference type="Gene3D" id="3.90.220.20">
    <property type="entry name" value="DNA methylase specificity domains"/>
    <property type="match status" value="2"/>
</dbReference>
<dbReference type="InterPro" id="IPR044946">
    <property type="entry name" value="Restrct_endonuc_typeI_TRD_sf"/>
</dbReference>
<evidence type="ECO:0000313" key="6">
    <source>
        <dbReference type="Proteomes" id="UP000004508"/>
    </source>
</evidence>
<dbReference type="OrthoDB" id="164285at2"/>
<reference evidence="5 6" key="1">
    <citation type="journal article" date="2011" name="Stand. Genomic Sci.">
        <title>Non-contiguous finished genome sequence and contextual data of the filamentous soil bacterium Ktedonobacter racemifer type strain (SOSP1-21).</title>
        <authorList>
            <person name="Chang Y.J."/>
            <person name="Land M."/>
            <person name="Hauser L."/>
            <person name="Chertkov O."/>
            <person name="Del Rio T.G."/>
            <person name="Nolan M."/>
            <person name="Copeland A."/>
            <person name="Tice H."/>
            <person name="Cheng J.F."/>
            <person name="Lucas S."/>
            <person name="Han C."/>
            <person name="Goodwin L."/>
            <person name="Pitluck S."/>
            <person name="Ivanova N."/>
            <person name="Ovchinikova G."/>
            <person name="Pati A."/>
            <person name="Chen A."/>
            <person name="Palaniappan K."/>
            <person name="Mavromatis K."/>
            <person name="Liolios K."/>
            <person name="Brettin T."/>
            <person name="Fiebig A."/>
            <person name="Rohde M."/>
            <person name="Abt B."/>
            <person name="Goker M."/>
            <person name="Detter J.C."/>
            <person name="Woyke T."/>
            <person name="Bristow J."/>
            <person name="Eisen J.A."/>
            <person name="Markowitz V."/>
            <person name="Hugenholtz P."/>
            <person name="Kyrpides N.C."/>
            <person name="Klenk H.P."/>
            <person name="Lapidus A."/>
        </authorList>
    </citation>
    <scope>NUCLEOTIDE SEQUENCE [LARGE SCALE GENOMIC DNA]</scope>
    <source>
        <strain evidence="6">DSM 44963</strain>
    </source>
</reference>
<dbReference type="GO" id="GO:0003677">
    <property type="term" value="F:DNA binding"/>
    <property type="evidence" value="ECO:0007669"/>
    <property type="project" value="UniProtKB-KW"/>
</dbReference>
<proteinExistence type="inferred from homology"/>
<feature type="domain" description="Type I restriction modification DNA specificity" evidence="4">
    <location>
        <begin position="32"/>
        <end position="173"/>
    </location>
</feature>
<comment type="caution">
    <text evidence="5">The sequence shown here is derived from an EMBL/GenBank/DDBJ whole genome shotgun (WGS) entry which is preliminary data.</text>
</comment>
<dbReference type="CDD" id="cd17526">
    <property type="entry name" value="RMtype1_S_Cje2232P-TRD2-CR2_like"/>
    <property type="match status" value="1"/>
</dbReference>
<dbReference type="InterPro" id="IPR000055">
    <property type="entry name" value="Restrct_endonuc_typeI_TRD"/>
</dbReference>
<keyword evidence="6" id="KW-1185">Reference proteome</keyword>
<evidence type="ECO:0000256" key="2">
    <source>
        <dbReference type="ARBA" id="ARBA00022747"/>
    </source>
</evidence>
<dbReference type="SUPFAM" id="SSF116734">
    <property type="entry name" value="DNA methylase specificity domain"/>
    <property type="match status" value="2"/>
</dbReference>
<dbReference type="PANTHER" id="PTHR30408">
    <property type="entry name" value="TYPE-1 RESTRICTION ENZYME ECOKI SPECIFICITY PROTEIN"/>
    <property type="match status" value="1"/>
</dbReference>
<gene>
    <name evidence="5" type="ORF">Krac_5880</name>
</gene>
<name>D6TX42_KTERA</name>
<dbReference type="PANTHER" id="PTHR30408:SF12">
    <property type="entry name" value="TYPE I RESTRICTION ENZYME MJAVIII SPECIFICITY SUBUNIT"/>
    <property type="match status" value="1"/>
</dbReference>
<dbReference type="Pfam" id="PF01420">
    <property type="entry name" value="Methylase_S"/>
    <property type="match status" value="1"/>
</dbReference>
<dbReference type="EMBL" id="ADVG01000003">
    <property type="protein sequence ID" value="EFH84775.1"/>
    <property type="molecule type" value="Genomic_DNA"/>
</dbReference>
<protein>
    <submittedName>
        <fullName evidence="5">Restriction modification system DNA specificity domain protein</fullName>
    </submittedName>
</protein>
<dbReference type="REBASE" id="62750">
    <property type="entry name" value="S.Kra44963ORF5881P"/>
</dbReference>
<keyword evidence="2" id="KW-0680">Restriction system</keyword>
<dbReference type="InterPro" id="IPR052021">
    <property type="entry name" value="Type-I_RS_S_subunit"/>
</dbReference>
<organism evidence="5 6">
    <name type="scientific">Ktedonobacter racemifer DSM 44963</name>
    <dbReference type="NCBI Taxonomy" id="485913"/>
    <lineage>
        <taxon>Bacteria</taxon>
        <taxon>Bacillati</taxon>
        <taxon>Chloroflexota</taxon>
        <taxon>Ktedonobacteria</taxon>
        <taxon>Ktedonobacterales</taxon>
        <taxon>Ktedonobacteraceae</taxon>
        <taxon>Ktedonobacter</taxon>
    </lineage>
</organism>
<keyword evidence="3" id="KW-0238">DNA-binding</keyword>
<dbReference type="InParanoid" id="D6TX42"/>